<dbReference type="AlphaFoldDB" id="A0A8M1KAP1"/>
<feature type="non-terminal residue" evidence="3">
    <location>
        <position position="1"/>
    </location>
</feature>
<evidence type="ECO:0000259" key="1">
    <source>
        <dbReference type="Pfam" id="PF00535"/>
    </source>
</evidence>
<dbReference type="PANTHER" id="PTHR15046">
    <property type="entry name" value="GLYCO_TRANS_2-LIKE DOMAIN-CONTAINING PROTEIN"/>
    <property type="match status" value="1"/>
</dbReference>
<sequence length="490" mass="55693">GHLCRIQCYFFTYRTIYFFPPCQCPSATKISRRPPTHCSCKGALLKDFFKNDSGTVRRRQEEYRKHKARTSSSLDLLLVAPANSPLQYPIQGFTVVPLQRTLIPGLGVYAPDREIYKHDTMGNKGYLGYLFIYSCHVSHLTNRSGAILKLSLVASRGLLSVEEPGTDGLVEGDGGNQLDITALSASGLNALLGRVHYTSTVYRLRTGDLVHFLFEKHNVTFPVVIQQPSVPIIFDLGEDINSQVTITTKTFLRYLELNTLIYSIRQYYKTMKIIIADDSFDPIKVNGSDIEQYFMPPGQGWFAGRTLAVSQVTTKYFLWVDDDFYFTEQTQIEKLVEVMESMPELDMCVCTQVSAVVGRSGFSYRMTYEEGQEDEGGCLLRFRGPYKETVPGFPQCSLSNVVINFFLARTDSVRKVLFDPRLKRAAHSQFFVDAVGKLLIASCNHITVDHQSKRPGNEQYHSFRKQSENDENRLLYFFKNHFSCINLKAD</sequence>
<dbReference type="OrthoDB" id="2139606at2759"/>
<dbReference type="InterPro" id="IPR001173">
    <property type="entry name" value="Glyco_trans_2-like"/>
</dbReference>
<dbReference type="KEGG" id="char:105889408"/>
<dbReference type="GO" id="GO:0006047">
    <property type="term" value="P:UDP-N-acetylglucosamine metabolic process"/>
    <property type="evidence" value="ECO:0007669"/>
    <property type="project" value="TreeGrafter"/>
</dbReference>
<dbReference type="GO" id="GO:0019276">
    <property type="term" value="P:UDP-N-acetylgalactosamine metabolic process"/>
    <property type="evidence" value="ECO:0007669"/>
    <property type="project" value="TreeGrafter"/>
</dbReference>
<organism evidence="2 3">
    <name type="scientific">Clupea harengus</name>
    <name type="common">Atlantic herring</name>
    <dbReference type="NCBI Taxonomy" id="7950"/>
    <lineage>
        <taxon>Eukaryota</taxon>
        <taxon>Metazoa</taxon>
        <taxon>Chordata</taxon>
        <taxon>Craniata</taxon>
        <taxon>Vertebrata</taxon>
        <taxon>Euteleostomi</taxon>
        <taxon>Actinopterygii</taxon>
        <taxon>Neopterygii</taxon>
        <taxon>Teleostei</taxon>
        <taxon>Clupei</taxon>
        <taxon>Clupeiformes</taxon>
        <taxon>Clupeoidei</taxon>
        <taxon>Clupeidae</taxon>
        <taxon>Clupea</taxon>
    </lineage>
</organism>
<dbReference type="GO" id="GO:0008376">
    <property type="term" value="F:acetylgalactosaminyltransferase activity"/>
    <property type="evidence" value="ECO:0007669"/>
    <property type="project" value="TreeGrafter"/>
</dbReference>
<accession>A0A8M1KAP1</accession>
<dbReference type="PANTHER" id="PTHR15046:SF2">
    <property type="entry name" value="BETA-1,4 N-ACETYLGALACTOSAMINYLTRANSFERASE 2"/>
    <property type="match status" value="1"/>
</dbReference>
<evidence type="ECO:0000313" key="3">
    <source>
        <dbReference type="RefSeq" id="XP_042559034.1"/>
    </source>
</evidence>
<dbReference type="CDD" id="cd00761">
    <property type="entry name" value="Glyco_tranf_GTA_type"/>
    <property type="match status" value="1"/>
</dbReference>
<protein>
    <submittedName>
        <fullName evidence="3">Beta-1,4 N-acetylgalactosaminyltransferase 1-like</fullName>
    </submittedName>
</protein>
<evidence type="ECO:0000313" key="2">
    <source>
        <dbReference type="Proteomes" id="UP000515152"/>
    </source>
</evidence>
<dbReference type="RefSeq" id="XP_042559034.1">
    <property type="nucleotide sequence ID" value="XM_042703100.1"/>
</dbReference>
<dbReference type="Pfam" id="PF00535">
    <property type="entry name" value="Glycos_transf_2"/>
    <property type="match status" value="1"/>
</dbReference>
<feature type="domain" description="Glycosyltransferase 2-like" evidence="1">
    <location>
        <begin position="250"/>
        <end position="364"/>
    </location>
</feature>
<dbReference type="Proteomes" id="UP000515152">
    <property type="component" value="Chromosome 22"/>
</dbReference>
<reference evidence="3" key="1">
    <citation type="submission" date="2025-08" db="UniProtKB">
        <authorList>
            <consortium name="RefSeq"/>
        </authorList>
    </citation>
    <scope>IDENTIFICATION</scope>
</reference>
<keyword evidence="2" id="KW-1185">Reference proteome</keyword>
<dbReference type="GeneID" id="105889408"/>
<proteinExistence type="predicted"/>
<gene>
    <name evidence="3" type="primary">LOC105889408</name>
</gene>
<name>A0A8M1KAP1_CLUHA</name>